<accession>A0A3Q0IXU0</accession>
<dbReference type="Proteomes" id="UP000079169">
    <property type="component" value="Unplaced"/>
</dbReference>
<feature type="region of interest" description="Disordered" evidence="1">
    <location>
        <begin position="108"/>
        <end position="127"/>
    </location>
</feature>
<evidence type="ECO:0000313" key="2">
    <source>
        <dbReference type="Proteomes" id="UP000079169"/>
    </source>
</evidence>
<evidence type="ECO:0000313" key="3">
    <source>
        <dbReference type="RefSeq" id="XP_026681057.1"/>
    </source>
</evidence>
<protein>
    <submittedName>
        <fullName evidence="3">Uncharacterized protein LOC113468398</fullName>
    </submittedName>
</protein>
<dbReference type="AlphaFoldDB" id="A0A3Q0IXU0"/>
<feature type="compositionally biased region" description="Polar residues" evidence="1">
    <location>
        <begin position="1"/>
        <end position="15"/>
    </location>
</feature>
<evidence type="ECO:0000256" key="1">
    <source>
        <dbReference type="SAM" id="MobiDB-lite"/>
    </source>
</evidence>
<name>A0A3Q0IXU0_DIACI</name>
<feature type="compositionally biased region" description="Basic and acidic residues" evidence="1">
    <location>
        <begin position="84"/>
        <end position="95"/>
    </location>
</feature>
<feature type="compositionally biased region" description="Low complexity" evidence="1">
    <location>
        <begin position="51"/>
        <end position="62"/>
    </location>
</feature>
<dbReference type="KEGG" id="dci:113468398"/>
<proteinExistence type="predicted"/>
<dbReference type="RefSeq" id="XP_026681057.1">
    <property type="nucleotide sequence ID" value="XM_026825256.1"/>
</dbReference>
<gene>
    <name evidence="3" type="primary">LOC113468398</name>
</gene>
<keyword evidence="2" id="KW-1185">Reference proteome</keyword>
<sequence length="201" mass="22725">MSSKSDQNGGQMHNISSEKLDIYNIKQETLEISEDASDSNSKSPRTRHKSSPSPRGTSSPRRAGMSPRRGTPVASPRRHITTRQRIDEESPSDIRIEKDKIVIKINLKKINQKKRKKSKRKKYKKKDGRLVKSKIYSKVSVNIENNVNYSISPEPASVPAVEANAETGKPDGLIRINSGVIAHKYNKYSLRRTEVKKCWKG</sequence>
<reference evidence="3" key="1">
    <citation type="submission" date="2025-08" db="UniProtKB">
        <authorList>
            <consortium name="RefSeq"/>
        </authorList>
    </citation>
    <scope>IDENTIFICATION</scope>
</reference>
<dbReference type="GeneID" id="113468398"/>
<feature type="region of interest" description="Disordered" evidence="1">
    <location>
        <begin position="1"/>
        <end position="95"/>
    </location>
</feature>
<organism evidence="2 3">
    <name type="scientific">Diaphorina citri</name>
    <name type="common">Asian citrus psyllid</name>
    <dbReference type="NCBI Taxonomy" id="121845"/>
    <lineage>
        <taxon>Eukaryota</taxon>
        <taxon>Metazoa</taxon>
        <taxon>Ecdysozoa</taxon>
        <taxon>Arthropoda</taxon>
        <taxon>Hexapoda</taxon>
        <taxon>Insecta</taxon>
        <taxon>Pterygota</taxon>
        <taxon>Neoptera</taxon>
        <taxon>Paraneoptera</taxon>
        <taxon>Hemiptera</taxon>
        <taxon>Sternorrhyncha</taxon>
        <taxon>Psylloidea</taxon>
        <taxon>Psyllidae</taxon>
        <taxon>Diaphorininae</taxon>
        <taxon>Diaphorina</taxon>
    </lineage>
</organism>
<dbReference type="PaxDb" id="121845-A0A3Q0IXU0"/>